<dbReference type="InterPro" id="IPR036097">
    <property type="entry name" value="HisK_dim/P_sf"/>
</dbReference>
<dbReference type="Gene3D" id="3.30.565.10">
    <property type="entry name" value="Histidine kinase-like ATPase, C-terminal domain"/>
    <property type="match status" value="1"/>
</dbReference>
<feature type="transmembrane region" description="Helical" evidence="13">
    <location>
        <begin position="413"/>
        <end position="434"/>
    </location>
</feature>
<keyword evidence="5" id="KW-0597">Phosphoprotein</keyword>
<dbReference type="CDD" id="cd10322">
    <property type="entry name" value="SLC5sbd"/>
    <property type="match status" value="1"/>
</dbReference>
<dbReference type="PANTHER" id="PTHR43711:SF1">
    <property type="entry name" value="HISTIDINE KINASE 1"/>
    <property type="match status" value="1"/>
</dbReference>
<name>A0A1N7LIZ6_9RHOB</name>
<feature type="transmembrane region" description="Helical" evidence="13">
    <location>
        <begin position="162"/>
        <end position="179"/>
    </location>
</feature>
<dbReference type="Pfam" id="PF00512">
    <property type="entry name" value="HisKA"/>
    <property type="match status" value="1"/>
</dbReference>
<evidence type="ECO:0000256" key="6">
    <source>
        <dbReference type="ARBA" id="ARBA00022679"/>
    </source>
</evidence>
<evidence type="ECO:0000256" key="10">
    <source>
        <dbReference type="ARBA" id="ARBA00023012"/>
    </source>
</evidence>
<keyword evidence="8" id="KW-0418">Kinase</keyword>
<keyword evidence="10" id="KW-0902">Two-component regulatory system</keyword>
<evidence type="ECO:0000256" key="9">
    <source>
        <dbReference type="ARBA" id="ARBA00022989"/>
    </source>
</evidence>
<dbReference type="EMBL" id="FTOM01000003">
    <property type="protein sequence ID" value="SIS73783.1"/>
    <property type="molecule type" value="Genomic_DNA"/>
</dbReference>
<feature type="domain" description="Histidine kinase" evidence="14">
    <location>
        <begin position="680"/>
        <end position="895"/>
    </location>
</feature>
<dbReference type="Proteomes" id="UP000186098">
    <property type="component" value="Unassembled WGS sequence"/>
</dbReference>
<dbReference type="SUPFAM" id="SSF55874">
    <property type="entry name" value="ATPase domain of HSP90 chaperone/DNA topoisomerase II/histidine kinase"/>
    <property type="match status" value="1"/>
</dbReference>
<organism evidence="15 16">
    <name type="scientific">Phaeovulum vinaykumarii</name>
    <dbReference type="NCBI Taxonomy" id="407234"/>
    <lineage>
        <taxon>Bacteria</taxon>
        <taxon>Pseudomonadati</taxon>
        <taxon>Pseudomonadota</taxon>
        <taxon>Alphaproteobacteria</taxon>
        <taxon>Rhodobacterales</taxon>
        <taxon>Paracoccaceae</taxon>
        <taxon>Phaeovulum</taxon>
    </lineage>
</organism>
<evidence type="ECO:0000259" key="14">
    <source>
        <dbReference type="PROSITE" id="PS50109"/>
    </source>
</evidence>
<dbReference type="SUPFAM" id="SSF47384">
    <property type="entry name" value="Homodimeric domain of signal transducing histidine kinase"/>
    <property type="match status" value="1"/>
</dbReference>
<protein>
    <recommendedName>
        <fullName evidence="4">histidine kinase</fullName>
        <ecNumber evidence="4">2.7.13.3</ecNumber>
    </recommendedName>
</protein>
<evidence type="ECO:0000256" key="5">
    <source>
        <dbReference type="ARBA" id="ARBA00022553"/>
    </source>
</evidence>
<feature type="transmembrane region" description="Helical" evidence="13">
    <location>
        <begin position="191"/>
        <end position="215"/>
    </location>
</feature>
<accession>A0A1N7LIZ6</accession>
<evidence type="ECO:0000256" key="12">
    <source>
        <dbReference type="SAM" id="Coils"/>
    </source>
</evidence>
<keyword evidence="6" id="KW-0808">Transferase</keyword>
<dbReference type="SMART" id="SM00387">
    <property type="entry name" value="HATPase_c"/>
    <property type="match status" value="1"/>
</dbReference>
<evidence type="ECO:0000256" key="7">
    <source>
        <dbReference type="ARBA" id="ARBA00022692"/>
    </source>
</evidence>
<dbReference type="Pfam" id="PF02518">
    <property type="entry name" value="HATPase_c"/>
    <property type="match status" value="1"/>
</dbReference>
<gene>
    <name evidence="15" type="ORF">SAMN05421795_103105</name>
</gene>
<evidence type="ECO:0000313" key="15">
    <source>
        <dbReference type="EMBL" id="SIS73783.1"/>
    </source>
</evidence>
<dbReference type="PROSITE" id="PS50283">
    <property type="entry name" value="NA_SOLUT_SYMP_3"/>
    <property type="match status" value="1"/>
</dbReference>
<dbReference type="Gene3D" id="1.10.287.130">
    <property type="match status" value="1"/>
</dbReference>
<dbReference type="PROSITE" id="PS50109">
    <property type="entry name" value="HIS_KIN"/>
    <property type="match status" value="1"/>
</dbReference>
<comment type="catalytic activity">
    <reaction evidence="1">
        <text>ATP + protein L-histidine = ADP + protein N-phospho-L-histidine.</text>
        <dbReference type="EC" id="2.7.13.3"/>
    </reaction>
</comment>
<feature type="transmembrane region" description="Helical" evidence="13">
    <location>
        <begin position="279"/>
        <end position="300"/>
    </location>
</feature>
<evidence type="ECO:0000256" key="4">
    <source>
        <dbReference type="ARBA" id="ARBA00012438"/>
    </source>
</evidence>
<dbReference type="CDD" id="cd00082">
    <property type="entry name" value="HisKA"/>
    <property type="match status" value="1"/>
</dbReference>
<dbReference type="InterPro" id="IPR038377">
    <property type="entry name" value="Na/Glc_symporter_sf"/>
</dbReference>
<dbReference type="STRING" id="407234.SAMN05421795_103105"/>
<feature type="transmembrane region" description="Helical" evidence="13">
    <location>
        <begin position="69"/>
        <end position="87"/>
    </location>
</feature>
<sequence length="904" mass="97141">MPFDLLVAVCLVYVSVLFIVAFAAEGRALRGRANWLRSAPVYTLSLSIYCTAWTFYGAVGYAARSGLEFVTIYLGPTLVLVGWWWALRKLVRIGRAERVTSIADLISSRFGKSNLLGVIVTAMAVLASTPYIALQLQSVTLSFGVFASDTPEGWALPDQGATALWVAGGLALFTILFGTRNLDANERHHGVVTAIALEAVVKLVALLAVGIFVVWGLGGGVSGVLARIDASRLAEWNLDFGRWAGLTFVAGAAVLTLPRMFQVLVVENADERHLATASWAFPLYLLLMSLFVLPIAVVGLERMPAGANPDLFVLTLPLSEGRGMLALLAFLGGFSSATSMVIVASIALATMVSNHVVTPLWLALRWPGRGQAGHLGDVRGLVLMSRRISIGGVLALGYFYYRFSGGTEALAAIGLISFVGTAQILPALLGGIYWRGATHWGAAAGLVGGLAVWLYALFLPSVGEGGLISQAVMTHGPFGLSWLRPQALFGIEGLDPLLHALLWSMSVNVTLFTLGSLVTMPGPMERLQGLAFVNIFDQTTGTGAWGRGTAGAEAEDLLTMSQRILGAQVAQDFFQTQAAAQGKAGFLPDTTPEFLTRLERKLAGSVGAATAHAMIAQVSRGAAVSVQDLIAVAGETLEIKEYSARLEAKSEELARTARALREANDKLTELSIQKDGFLSQISHELRTPMTSIRAFSEILMEPDLPEEMRARYAEIIHEESRRLTRLLDDLLDLSVLENRRAQLNVGVANLHDLISRAAMAASSTRPERAFQIERDFPAEHMAIFTDTDRLVQVFINLISNARKYCDADRAVLRIEVNRRGERVEVDFIDNGSGIPKKSQAVIFEKFARLGDPAGAGGAGLGLAICREIMANLGGSIDYLPGQGGAAFRVSLPLRRRGARVQAAR</sequence>
<dbReference type="InterPro" id="IPR036890">
    <property type="entry name" value="HATPase_C_sf"/>
</dbReference>
<dbReference type="Gene3D" id="1.20.1730.10">
    <property type="entry name" value="Sodium/glucose cotransporter"/>
    <property type="match status" value="1"/>
</dbReference>
<keyword evidence="9 13" id="KW-1133">Transmembrane helix</keyword>
<dbReference type="EC" id="2.7.13.3" evidence="4"/>
<dbReference type="SMART" id="SM00388">
    <property type="entry name" value="HisKA"/>
    <property type="match status" value="1"/>
</dbReference>
<dbReference type="InterPro" id="IPR003594">
    <property type="entry name" value="HATPase_dom"/>
</dbReference>
<dbReference type="InterPro" id="IPR001734">
    <property type="entry name" value="Na/solute_symporter"/>
</dbReference>
<keyword evidence="7 13" id="KW-0812">Transmembrane</keyword>
<feature type="transmembrane region" description="Helical" evidence="13">
    <location>
        <begin position="384"/>
        <end position="401"/>
    </location>
</feature>
<dbReference type="InterPro" id="IPR004358">
    <property type="entry name" value="Sig_transdc_His_kin-like_C"/>
</dbReference>
<evidence type="ECO:0000256" key="1">
    <source>
        <dbReference type="ARBA" id="ARBA00000085"/>
    </source>
</evidence>
<dbReference type="OrthoDB" id="9764438at2"/>
<proteinExistence type="inferred from homology"/>
<keyword evidence="16" id="KW-1185">Reference proteome</keyword>
<feature type="transmembrane region" description="Helical" evidence="13">
    <location>
        <begin position="240"/>
        <end position="258"/>
    </location>
</feature>
<feature type="transmembrane region" description="Helical" evidence="13">
    <location>
        <begin position="41"/>
        <end position="63"/>
    </location>
</feature>
<dbReference type="InterPro" id="IPR050736">
    <property type="entry name" value="Sensor_HK_Regulatory"/>
</dbReference>
<feature type="transmembrane region" description="Helical" evidence="13">
    <location>
        <begin position="6"/>
        <end position="29"/>
    </location>
</feature>
<feature type="transmembrane region" description="Helical" evidence="13">
    <location>
        <begin position="440"/>
        <end position="459"/>
    </location>
</feature>
<evidence type="ECO:0000256" key="13">
    <source>
        <dbReference type="SAM" id="Phobius"/>
    </source>
</evidence>
<feature type="coiled-coil region" evidence="12">
    <location>
        <begin position="639"/>
        <end position="673"/>
    </location>
</feature>
<comment type="similarity">
    <text evidence="3">Belongs to the sodium:solute symporter (SSF) (TC 2.A.21) family.</text>
</comment>
<dbReference type="CDD" id="cd00075">
    <property type="entry name" value="HATPase"/>
    <property type="match status" value="1"/>
</dbReference>
<dbReference type="FunFam" id="1.10.287.130:FF:000001">
    <property type="entry name" value="Two-component sensor histidine kinase"/>
    <property type="match status" value="1"/>
</dbReference>
<keyword evidence="11 13" id="KW-0472">Membrane</keyword>
<dbReference type="RefSeq" id="WP_076365148.1">
    <property type="nucleotide sequence ID" value="NZ_FTOM01000003.1"/>
</dbReference>
<dbReference type="AlphaFoldDB" id="A0A1N7LIZ6"/>
<dbReference type="PANTHER" id="PTHR43711">
    <property type="entry name" value="TWO-COMPONENT HISTIDINE KINASE"/>
    <property type="match status" value="1"/>
</dbReference>
<dbReference type="GO" id="GO:0000155">
    <property type="term" value="F:phosphorelay sensor kinase activity"/>
    <property type="evidence" value="ECO:0007669"/>
    <property type="project" value="InterPro"/>
</dbReference>
<evidence type="ECO:0000256" key="8">
    <source>
        <dbReference type="ARBA" id="ARBA00022777"/>
    </source>
</evidence>
<feature type="transmembrane region" description="Helical" evidence="13">
    <location>
        <begin position="115"/>
        <end position="134"/>
    </location>
</feature>
<evidence type="ECO:0000256" key="2">
    <source>
        <dbReference type="ARBA" id="ARBA00004141"/>
    </source>
</evidence>
<comment type="subcellular location">
    <subcellularLocation>
        <location evidence="2">Membrane</location>
        <topology evidence="2">Multi-pass membrane protein</topology>
    </subcellularLocation>
</comment>
<evidence type="ECO:0000256" key="11">
    <source>
        <dbReference type="ARBA" id="ARBA00023136"/>
    </source>
</evidence>
<dbReference type="GO" id="GO:0022857">
    <property type="term" value="F:transmembrane transporter activity"/>
    <property type="evidence" value="ECO:0007669"/>
    <property type="project" value="InterPro"/>
</dbReference>
<dbReference type="InterPro" id="IPR003661">
    <property type="entry name" value="HisK_dim/P_dom"/>
</dbReference>
<keyword evidence="12" id="KW-0175">Coiled coil</keyword>
<reference evidence="16" key="1">
    <citation type="submission" date="2017-01" db="EMBL/GenBank/DDBJ databases">
        <authorList>
            <person name="Varghese N."/>
            <person name="Submissions S."/>
        </authorList>
    </citation>
    <scope>NUCLEOTIDE SEQUENCE [LARGE SCALE GENOMIC DNA]</scope>
    <source>
        <strain evidence="16">DSM 18714</strain>
    </source>
</reference>
<dbReference type="GO" id="GO:0016020">
    <property type="term" value="C:membrane"/>
    <property type="evidence" value="ECO:0007669"/>
    <property type="project" value="UniProtKB-SubCell"/>
</dbReference>
<evidence type="ECO:0000313" key="16">
    <source>
        <dbReference type="Proteomes" id="UP000186098"/>
    </source>
</evidence>
<dbReference type="InterPro" id="IPR005467">
    <property type="entry name" value="His_kinase_dom"/>
</dbReference>
<dbReference type="PRINTS" id="PR00344">
    <property type="entry name" value="BCTRLSENSOR"/>
</dbReference>
<evidence type="ECO:0000256" key="3">
    <source>
        <dbReference type="ARBA" id="ARBA00006434"/>
    </source>
</evidence>